<dbReference type="NCBIfam" id="NF000642">
    <property type="entry name" value="PRK00024.1"/>
    <property type="match status" value="1"/>
</dbReference>
<protein>
    <recommendedName>
        <fullName evidence="7">MPN domain-containing protein</fullName>
    </recommendedName>
</protein>
<dbReference type="CDD" id="cd08071">
    <property type="entry name" value="MPN_DUF2466"/>
    <property type="match status" value="1"/>
</dbReference>
<keyword evidence="5" id="KW-0482">Metalloprotease</keyword>
<dbReference type="AlphaFoldDB" id="A0A165ELE9"/>
<dbReference type="PANTHER" id="PTHR30471:SF3">
    <property type="entry name" value="UPF0758 PROTEIN YEES-RELATED"/>
    <property type="match status" value="1"/>
</dbReference>
<dbReference type="Pfam" id="PF20582">
    <property type="entry name" value="UPF0758_N"/>
    <property type="match status" value="1"/>
</dbReference>
<dbReference type="NCBIfam" id="TIGR00608">
    <property type="entry name" value="radc"/>
    <property type="match status" value="1"/>
</dbReference>
<comment type="similarity">
    <text evidence="6">Belongs to the UPF0758 family.</text>
</comment>
<keyword evidence="3" id="KW-0378">Hydrolase</keyword>
<evidence type="ECO:0000256" key="3">
    <source>
        <dbReference type="ARBA" id="ARBA00022801"/>
    </source>
</evidence>
<dbReference type="GO" id="GO:0006508">
    <property type="term" value="P:proteolysis"/>
    <property type="evidence" value="ECO:0007669"/>
    <property type="project" value="UniProtKB-KW"/>
</dbReference>
<dbReference type="OrthoDB" id="9804482at2"/>
<evidence type="ECO:0000256" key="5">
    <source>
        <dbReference type="ARBA" id="ARBA00023049"/>
    </source>
</evidence>
<evidence type="ECO:0000256" key="6">
    <source>
        <dbReference type="RuleBase" id="RU003797"/>
    </source>
</evidence>
<dbReference type="InterPro" id="IPR010994">
    <property type="entry name" value="RuvA_2-like"/>
</dbReference>
<feature type="domain" description="MPN" evidence="7">
    <location>
        <begin position="102"/>
        <end position="224"/>
    </location>
</feature>
<dbReference type="Proteomes" id="UP000076625">
    <property type="component" value="Unassembled WGS sequence"/>
</dbReference>
<name>A0A165ELE9_9NEIS</name>
<evidence type="ECO:0000256" key="1">
    <source>
        <dbReference type="ARBA" id="ARBA00022670"/>
    </source>
</evidence>
<keyword evidence="9" id="KW-1185">Reference proteome</keyword>
<dbReference type="STRING" id="1452487.AVW16_03550"/>
<dbReference type="PANTHER" id="PTHR30471">
    <property type="entry name" value="DNA REPAIR PROTEIN RADC"/>
    <property type="match status" value="1"/>
</dbReference>
<dbReference type="InterPro" id="IPR025657">
    <property type="entry name" value="RadC_JAB"/>
</dbReference>
<gene>
    <name evidence="8" type="ORF">AVW16_03550</name>
</gene>
<organism evidence="8 9">
    <name type="scientific">Crenobacter luteus</name>
    <dbReference type="NCBI Taxonomy" id="1452487"/>
    <lineage>
        <taxon>Bacteria</taxon>
        <taxon>Pseudomonadati</taxon>
        <taxon>Pseudomonadota</taxon>
        <taxon>Betaproteobacteria</taxon>
        <taxon>Neisseriales</taxon>
        <taxon>Neisseriaceae</taxon>
        <taxon>Crenobacter</taxon>
    </lineage>
</organism>
<evidence type="ECO:0000313" key="9">
    <source>
        <dbReference type="Proteomes" id="UP000076625"/>
    </source>
</evidence>
<accession>A0A165ELE9</accession>
<keyword evidence="2" id="KW-0479">Metal-binding</keyword>
<sequence length="224" mass="23639">MSIAHWPENERPREKLLAQGAAALSDAELLAILLRTGIKGQTALDVGRNLIGRFGSLSALFAADAATVAGTPGLGVAKYTQLAAARELARRSLAEEIRLTDALSSPQAVVDYLRLSIGQAPVEVFVALFLSAQNRVLAVEEISRGTVSETRVYPREVVRRALAHNAVGVIVAHNHPSGSAEPSGADRMLTATLKAALELVEIRLLDHLVISAGAASSLAARGWL</sequence>
<dbReference type="SUPFAM" id="SSF102712">
    <property type="entry name" value="JAB1/MPN domain"/>
    <property type="match status" value="1"/>
</dbReference>
<dbReference type="InterPro" id="IPR046778">
    <property type="entry name" value="UPF0758_N"/>
</dbReference>
<keyword evidence="4" id="KW-0862">Zinc</keyword>
<evidence type="ECO:0000259" key="7">
    <source>
        <dbReference type="PROSITE" id="PS50249"/>
    </source>
</evidence>
<keyword evidence="1" id="KW-0645">Protease</keyword>
<dbReference type="PROSITE" id="PS50249">
    <property type="entry name" value="MPN"/>
    <property type="match status" value="1"/>
</dbReference>
<dbReference type="InterPro" id="IPR020891">
    <property type="entry name" value="UPF0758_CS"/>
</dbReference>
<dbReference type="GO" id="GO:0046872">
    <property type="term" value="F:metal ion binding"/>
    <property type="evidence" value="ECO:0007669"/>
    <property type="project" value="UniProtKB-KW"/>
</dbReference>
<dbReference type="InterPro" id="IPR001405">
    <property type="entry name" value="UPF0758"/>
</dbReference>
<comment type="caution">
    <text evidence="8">The sequence shown here is derived from an EMBL/GenBank/DDBJ whole genome shotgun (WGS) entry which is preliminary data.</text>
</comment>
<dbReference type="InterPro" id="IPR037518">
    <property type="entry name" value="MPN"/>
</dbReference>
<proteinExistence type="inferred from homology"/>
<dbReference type="PROSITE" id="PS01302">
    <property type="entry name" value="UPF0758"/>
    <property type="match status" value="1"/>
</dbReference>
<dbReference type="SUPFAM" id="SSF47781">
    <property type="entry name" value="RuvA domain 2-like"/>
    <property type="match status" value="1"/>
</dbReference>
<dbReference type="GO" id="GO:0008237">
    <property type="term" value="F:metallopeptidase activity"/>
    <property type="evidence" value="ECO:0007669"/>
    <property type="project" value="UniProtKB-KW"/>
</dbReference>
<dbReference type="RefSeq" id="WP_066614759.1">
    <property type="nucleotide sequence ID" value="NZ_LQQU01000059.1"/>
</dbReference>
<evidence type="ECO:0000256" key="4">
    <source>
        <dbReference type="ARBA" id="ARBA00022833"/>
    </source>
</evidence>
<dbReference type="Gene3D" id="3.40.140.10">
    <property type="entry name" value="Cytidine Deaminase, domain 2"/>
    <property type="match status" value="1"/>
</dbReference>
<dbReference type="Pfam" id="PF04002">
    <property type="entry name" value="RadC"/>
    <property type="match status" value="1"/>
</dbReference>
<evidence type="ECO:0000256" key="2">
    <source>
        <dbReference type="ARBA" id="ARBA00022723"/>
    </source>
</evidence>
<reference evidence="9" key="1">
    <citation type="submission" date="2016-01" db="EMBL/GenBank/DDBJ databases">
        <title>Draft genome of Chromobacterium sp. F49.</title>
        <authorList>
            <person name="Hong K.W."/>
        </authorList>
    </citation>
    <scope>NUCLEOTIDE SEQUENCE [LARGE SCALE GENOMIC DNA]</scope>
    <source>
        <strain evidence="9">CN10</strain>
    </source>
</reference>
<dbReference type="EMBL" id="LQQU01000059">
    <property type="protein sequence ID" value="KZE25382.1"/>
    <property type="molecule type" value="Genomic_DNA"/>
</dbReference>
<evidence type="ECO:0000313" key="8">
    <source>
        <dbReference type="EMBL" id="KZE25382.1"/>
    </source>
</evidence>